<dbReference type="GO" id="GO:0031179">
    <property type="term" value="P:peptide modification"/>
    <property type="evidence" value="ECO:0007669"/>
    <property type="project" value="InterPro"/>
</dbReference>
<accession>A0A1X1TPH6</accession>
<name>A0A1X1TPH6_9MYCO</name>
<dbReference type="InterPro" id="IPR025410">
    <property type="entry name" value="Lant_dehyd"/>
</dbReference>
<dbReference type="InterPro" id="IPR007822">
    <property type="entry name" value="LANC-like"/>
</dbReference>
<sequence>MDLPRSHARKREFKERRLSMTLDERLLARAATVDEVLSEAFDRLPAQQADNDLAERRLAAWCRSSAGGDWALFRRRLRRDGLSIEDVRARFATVCRNPGVPAPGWVEDADWIGQALQASPGETVANTAGPCAFEDLLEPVVRGAENLLWSGVDDRVADMLGDGARACLRRSLTTLLSDLAASALYERFAKVRDDGGPGGCYNRFVETMRAAGWRQLFDDKPVLLRLMASLTRQWIEASTELIARLDADLPAIRRDLLAAGTSGPSCQVTSIDGDLSDRHHFGRTVTIIGFRDGSRVVYKPKDLRVDAAWHGLVERLNRHAPVELRAVRVLARDGYGWTEFIDHTSCVDPQGFQQYFRRAGAWLALFHCFVGVDMHQENIIACGEHPVPIDLEMILQAAEPWGDADTANDGDAFQAAMVKIMNSVVMVGVLPTYSWDSNETFSMGAVISNSAPRTTLTWNDLNSDAMRPAQVVQTDATIPNLPHIDGCHARLDGYVDDFTSGFGDYAAFLQRQHPDDLLAGFAGLPIRKVVRPTRFYGMLLQHLRDHRAMDDGVGWSAQADFAAQLADWEHDIDPAWPLLRAERATLVDLNVPHFVMASDGHGPNATTSGLDRARARVRSLDDEEIAWQTELIRQSTATLGRVGPSANRGTGPTLLVPADGLPGRDVFTAEADAVARTLSQCAVRKGSSAAWIGLDWLGGSELSQLVVLGPDLYKGACGIALFLAAHAAVSDSASSQTLARAALSRLQGFVRGPNARRVAFQIGLGGGFGLGSIVYGLAVIGALLRDDEVLADAAAAAALITADVVSADRRLDVLGGGAGAILGLLRLYRQTGSGDALERATMCGRHLLAQRGSWPPPASGGPPSGPRNGMSHGAAGCAYALASLASASGDDEFASAATEYIALEKASLDAPDRDWSDLGLAWAALTRHPVPSGGVVRTDIENAVAAAEHGWPGATDALCRGTLGSIEFLCEAAGVLGRDDLRERASRRLLSVIETARSSGDYRWTGGTTSSFNLGLFRGVAGVGYTALRRIEPSLPNVLIWE</sequence>
<keyword evidence="2" id="KW-1185">Reference proteome</keyword>
<reference evidence="1 2" key="1">
    <citation type="journal article" date="2019" name="Emerg. Microbes Infect.">
        <title>Comprehensive subspecies identification of 175 nontuberculous mycobacteria species based on 7547 genomic profiles.</title>
        <authorList>
            <person name="Matsumoto Y."/>
            <person name="Kinjo T."/>
            <person name="Motooka D."/>
            <person name="Nabeya D."/>
            <person name="Jung N."/>
            <person name="Uechi K."/>
            <person name="Horii T."/>
            <person name="Iida T."/>
            <person name="Fujita J."/>
            <person name="Nakamura S."/>
        </authorList>
    </citation>
    <scope>NUCLEOTIDE SEQUENCE [LARGE SCALE GENOMIC DNA]</scope>
    <source>
        <strain evidence="1 2">JCM 14738</strain>
    </source>
</reference>
<dbReference type="PIRSF" id="PIRSF037228">
    <property type="entry name" value="Lant_mod_RumM"/>
    <property type="match status" value="1"/>
</dbReference>
<proteinExistence type="predicted"/>
<dbReference type="STRING" id="44010.AWC00_03845"/>
<dbReference type="OrthoDB" id="9148343at2"/>
<protein>
    <submittedName>
        <fullName evidence="1">Lanthionine synthetase</fullName>
    </submittedName>
</protein>
<dbReference type="SMART" id="SM01260">
    <property type="entry name" value="LANC_like"/>
    <property type="match status" value="1"/>
</dbReference>
<dbReference type="GO" id="GO:0005975">
    <property type="term" value="P:carbohydrate metabolic process"/>
    <property type="evidence" value="ECO:0007669"/>
    <property type="project" value="InterPro"/>
</dbReference>
<dbReference type="SUPFAM" id="SSF158745">
    <property type="entry name" value="LanC-like"/>
    <property type="match status" value="1"/>
</dbReference>
<dbReference type="Proteomes" id="UP000467385">
    <property type="component" value="Chromosome"/>
</dbReference>
<dbReference type="NCBIfam" id="TIGR03897">
    <property type="entry name" value="lanti_2_LanM"/>
    <property type="match status" value="1"/>
</dbReference>
<dbReference type="EMBL" id="AP022613">
    <property type="protein sequence ID" value="BBZ41206.1"/>
    <property type="molecule type" value="Genomic_DNA"/>
</dbReference>
<dbReference type="RefSeq" id="WP_085231343.1">
    <property type="nucleotide sequence ID" value="NZ_JACKSP010000001.1"/>
</dbReference>
<dbReference type="Pfam" id="PF13575">
    <property type="entry name" value="DUF4135"/>
    <property type="match status" value="1"/>
</dbReference>
<evidence type="ECO:0000313" key="2">
    <source>
        <dbReference type="Proteomes" id="UP000467385"/>
    </source>
</evidence>
<dbReference type="PRINTS" id="PR01950">
    <property type="entry name" value="LANCSUPER"/>
</dbReference>
<dbReference type="AlphaFoldDB" id="A0A1X1TPH6"/>
<organism evidence="1 2">
    <name type="scientific">Mycobacterium conspicuum</name>
    <dbReference type="NCBI Taxonomy" id="44010"/>
    <lineage>
        <taxon>Bacteria</taxon>
        <taxon>Bacillati</taxon>
        <taxon>Actinomycetota</taxon>
        <taxon>Actinomycetes</taxon>
        <taxon>Mycobacteriales</taxon>
        <taxon>Mycobacteriaceae</taxon>
        <taxon>Mycobacterium</taxon>
    </lineage>
</organism>
<evidence type="ECO:0000313" key="1">
    <source>
        <dbReference type="EMBL" id="BBZ41206.1"/>
    </source>
</evidence>
<dbReference type="InterPro" id="IPR012341">
    <property type="entry name" value="6hp_glycosidase-like_sf"/>
</dbReference>
<dbReference type="InterPro" id="IPR017146">
    <property type="entry name" value="Lanti_2_LanM"/>
</dbReference>
<dbReference type="Pfam" id="PF05147">
    <property type="entry name" value="LANC_like"/>
    <property type="match status" value="2"/>
</dbReference>
<dbReference type="CDD" id="cd04792">
    <property type="entry name" value="LanM-like"/>
    <property type="match status" value="1"/>
</dbReference>
<dbReference type="Gene3D" id="1.50.10.10">
    <property type="match status" value="1"/>
</dbReference>
<gene>
    <name evidence="1" type="ORF">MCNS_42690</name>
</gene>